<evidence type="ECO:0000256" key="2">
    <source>
        <dbReference type="ARBA" id="ARBA00023315"/>
    </source>
</evidence>
<dbReference type="Gene3D" id="3.40.630.30">
    <property type="match status" value="1"/>
</dbReference>
<organism evidence="4 5">
    <name type="scientific">Paenibacillus wynnii</name>
    <dbReference type="NCBI Taxonomy" id="268407"/>
    <lineage>
        <taxon>Bacteria</taxon>
        <taxon>Bacillati</taxon>
        <taxon>Bacillota</taxon>
        <taxon>Bacilli</taxon>
        <taxon>Bacillales</taxon>
        <taxon>Paenibacillaceae</taxon>
        <taxon>Paenibacillus</taxon>
    </lineage>
</organism>
<sequence length="150" mass="17470">MFIKLLDKKQEIPFDLLLLADPSRDLVEEYVRRGYCYLAFQENEIVGEFVLIHTHPQTIEIANIAVKEEYQGQGIGSVLVYRAIEEAKKLKAKIVEIGTGNSSMNQLKLYQRCGFRIFGIDPDYFIRNDDEEIYEDGIQCKDMIRLRMDL</sequence>
<protein>
    <submittedName>
        <fullName evidence="4">Acetyltransferase</fullName>
    </submittedName>
</protein>
<name>A0A098MA65_9BACL</name>
<evidence type="ECO:0000259" key="3">
    <source>
        <dbReference type="PROSITE" id="PS51186"/>
    </source>
</evidence>
<dbReference type="PANTHER" id="PTHR43800">
    <property type="entry name" value="PEPTIDYL-LYSINE N-ACETYLTRANSFERASE YJAB"/>
    <property type="match status" value="1"/>
</dbReference>
<gene>
    <name evidence="4" type="ORF">PWYN_28405</name>
</gene>
<comment type="caution">
    <text evidence="4">The sequence shown here is derived from an EMBL/GenBank/DDBJ whole genome shotgun (WGS) entry which is preliminary data.</text>
</comment>
<keyword evidence="2" id="KW-0012">Acyltransferase</keyword>
<dbReference type="Proteomes" id="UP000029734">
    <property type="component" value="Unassembled WGS sequence"/>
</dbReference>
<dbReference type="eggNOG" id="COG0456">
    <property type="taxonomic scope" value="Bacteria"/>
</dbReference>
<dbReference type="PRINTS" id="PR01754">
    <property type="entry name" value="SACTRNSFRASE"/>
</dbReference>
<dbReference type="InterPro" id="IPR016181">
    <property type="entry name" value="Acyl_CoA_acyltransferase"/>
</dbReference>
<dbReference type="PANTHER" id="PTHR43800:SF1">
    <property type="entry name" value="PEPTIDYL-LYSINE N-ACETYLTRANSFERASE YJAB"/>
    <property type="match status" value="1"/>
</dbReference>
<dbReference type="SUPFAM" id="SSF55729">
    <property type="entry name" value="Acyl-CoA N-acyltransferases (Nat)"/>
    <property type="match status" value="1"/>
</dbReference>
<reference evidence="4 5" key="1">
    <citation type="submission" date="2014-08" db="EMBL/GenBank/DDBJ databases">
        <authorList>
            <person name="den Bakker H.C."/>
        </authorList>
    </citation>
    <scope>NUCLEOTIDE SEQUENCE [LARGE SCALE GENOMIC DNA]</scope>
    <source>
        <strain evidence="4 5">DSM 18334</strain>
    </source>
</reference>
<dbReference type="STRING" id="268407.PWYN_28405"/>
<dbReference type="AlphaFoldDB" id="A0A098MA65"/>
<proteinExistence type="predicted"/>
<dbReference type="EMBL" id="JQCR01000003">
    <property type="protein sequence ID" value="KGE18427.1"/>
    <property type="molecule type" value="Genomic_DNA"/>
</dbReference>
<dbReference type="GO" id="GO:0016747">
    <property type="term" value="F:acyltransferase activity, transferring groups other than amino-acyl groups"/>
    <property type="evidence" value="ECO:0007669"/>
    <property type="project" value="InterPro"/>
</dbReference>
<evidence type="ECO:0000256" key="1">
    <source>
        <dbReference type="ARBA" id="ARBA00022679"/>
    </source>
</evidence>
<accession>A0A098MA65</accession>
<dbReference type="InterPro" id="IPR000182">
    <property type="entry name" value="GNAT_dom"/>
</dbReference>
<evidence type="ECO:0000313" key="4">
    <source>
        <dbReference type="EMBL" id="KGE18427.1"/>
    </source>
</evidence>
<feature type="domain" description="N-acetyltransferase" evidence="3">
    <location>
        <begin position="1"/>
        <end position="150"/>
    </location>
</feature>
<dbReference type="InterPro" id="IPR008125">
    <property type="entry name" value="Streptothricin_AcTrfase"/>
</dbReference>
<keyword evidence="5" id="KW-1185">Reference proteome</keyword>
<reference evidence="4 5" key="2">
    <citation type="submission" date="2014-10" db="EMBL/GenBank/DDBJ databases">
        <title>Comparative genomics of the Paenibacillus odorifer group.</title>
        <authorList>
            <person name="Tsai Y.-C."/>
            <person name="Martin N."/>
            <person name="Korlach J."/>
            <person name="Wiedmann M."/>
        </authorList>
    </citation>
    <scope>NUCLEOTIDE SEQUENCE [LARGE SCALE GENOMIC DNA]</scope>
    <source>
        <strain evidence="4 5">DSM 18334</strain>
    </source>
</reference>
<dbReference type="CDD" id="cd04301">
    <property type="entry name" value="NAT_SF"/>
    <property type="match status" value="1"/>
</dbReference>
<dbReference type="PROSITE" id="PS51186">
    <property type="entry name" value="GNAT"/>
    <property type="match status" value="1"/>
</dbReference>
<keyword evidence="1 4" id="KW-0808">Transferase</keyword>
<evidence type="ECO:0000313" key="5">
    <source>
        <dbReference type="Proteomes" id="UP000029734"/>
    </source>
</evidence>
<dbReference type="Pfam" id="PF00583">
    <property type="entry name" value="Acetyltransf_1"/>
    <property type="match status" value="1"/>
</dbReference>